<dbReference type="WBParaSite" id="PSU_v2.g2045.t1">
    <property type="protein sequence ID" value="PSU_v2.g2045.t1"/>
    <property type="gene ID" value="PSU_v2.g2045"/>
</dbReference>
<feature type="domain" description="Calcineurin-like phosphoesterase" evidence="11">
    <location>
        <begin position="51"/>
        <end position="285"/>
    </location>
</feature>
<evidence type="ECO:0000256" key="2">
    <source>
        <dbReference type="ARBA" id="ARBA00004141"/>
    </source>
</evidence>
<evidence type="ECO:0000256" key="7">
    <source>
        <dbReference type="ARBA" id="ARBA00022989"/>
    </source>
</evidence>
<reference evidence="13" key="1">
    <citation type="submission" date="2022-11" db="UniProtKB">
        <authorList>
            <consortium name="WormBaseParasite"/>
        </authorList>
    </citation>
    <scope>IDENTIFICATION</scope>
</reference>
<comment type="subcellular location">
    <subcellularLocation>
        <location evidence="2">Membrane</location>
        <topology evidence="2">Multi-pass membrane protein</topology>
    </subcellularLocation>
</comment>
<dbReference type="GO" id="GO:0016787">
    <property type="term" value="F:hydrolase activity"/>
    <property type="evidence" value="ECO:0007669"/>
    <property type="project" value="UniProtKB-KW"/>
</dbReference>
<feature type="transmembrane region" description="Helical" evidence="10">
    <location>
        <begin position="340"/>
        <end position="362"/>
    </location>
</feature>
<evidence type="ECO:0000256" key="10">
    <source>
        <dbReference type="SAM" id="Phobius"/>
    </source>
</evidence>
<accession>A0A914YNB1</accession>
<name>A0A914YNB1_9BILA</name>
<evidence type="ECO:0000256" key="5">
    <source>
        <dbReference type="ARBA" id="ARBA00022723"/>
    </source>
</evidence>
<keyword evidence="8 10" id="KW-0472">Membrane</keyword>
<dbReference type="SUPFAM" id="SSF56300">
    <property type="entry name" value="Metallo-dependent phosphatases"/>
    <property type="match status" value="1"/>
</dbReference>
<organism evidence="12 13">
    <name type="scientific">Panagrolaimus superbus</name>
    <dbReference type="NCBI Taxonomy" id="310955"/>
    <lineage>
        <taxon>Eukaryota</taxon>
        <taxon>Metazoa</taxon>
        <taxon>Ecdysozoa</taxon>
        <taxon>Nematoda</taxon>
        <taxon>Chromadorea</taxon>
        <taxon>Rhabditida</taxon>
        <taxon>Tylenchina</taxon>
        <taxon>Panagrolaimomorpha</taxon>
        <taxon>Panagrolaimoidea</taxon>
        <taxon>Panagrolaimidae</taxon>
        <taxon>Panagrolaimus</taxon>
    </lineage>
</organism>
<comment type="similarity">
    <text evidence="3">Belongs to the metallophosphoesterase superfamily. MPPE1 family.</text>
</comment>
<dbReference type="GO" id="GO:0006506">
    <property type="term" value="P:GPI anchor biosynthetic process"/>
    <property type="evidence" value="ECO:0007669"/>
    <property type="project" value="InterPro"/>
</dbReference>
<dbReference type="AlphaFoldDB" id="A0A914YNB1"/>
<evidence type="ECO:0000256" key="8">
    <source>
        <dbReference type="ARBA" id="ARBA00023136"/>
    </source>
</evidence>
<sequence length="378" mass="44864">MIKKLFKMRKILIPFLPLIFAFIFNEYFIYHFVIGRCSWPKIKENENEFTNVMILADTHLLGIRHGHWFDKLRREWQMRRSFQTAISWLSPDAVFFLGDLFDEGQWADDQQFDIYANRFDQLFSVPETTKRFVAVGNHDVGFHYALMPHHLDRFSRRFNIDPTVEYVNIGGNHFIIVNSMAMEQDGCKLCHQAEETIKALKGKFDCALLEDCEEKLSGGYSRPILMQHFPLFRKNDEICEFETDLAPPSLRSQIFREKWECISKESTDFLVKSLRPRAVFGGHSHFTCSKFWEAPYNFWEYTISSFSWRNNRWPSFLLLKVSPKQLKVQKCHLPCEHTVIWIYALATLLSISLIFINFFLWWSNNRTISFRRVSTKIS</sequence>
<dbReference type="InterPro" id="IPR004843">
    <property type="entry name" value="Calcineurin-like_PHP"/>
</dbReference>
<keyword evidence="12" id="KW-1185">Reference proteome</keyword>
<dbReference type="PANTHER" id="PTHR13315:SF0">
    <property type="entry name" value="METALLOPHOSPHOESTERASE 1"/>
    <property type="match status" value="1"/>
</dbReference>
<dbReference type="GO" id="GO:0046872">
    <property type="term" value="F:metal ion binding"/>
    <property type="evidence" value="ECO:0007669"/>
    <property type="project" value="UniProtKB-KW"/>
</dbReference>
<proteinExistence type="inferred from homology"/>
<protein>
    <submittedName>
        <fullName evidence="13">Calcineurin-like phosphoesterase domain-containing protein</fullName>
    </submittedName>
</protein>
<dbReference type="GO" id="GO:0016020">
    <property type="term" value="C:membrane"/>
    <property type="evidence" value="ECO:0007669"/>
    <property type="project" value="UniProtKB-SubCell"/>
</dbReference>
<evidence type="ECO:0000256" key="3">
    <source>
        <dbReference type="ARBA" id="ARBA00008895"/>
    </source>
</evidence>
<evidence type="ECO:0000313" key="12">
    <source>
        <dbReference type="Proteomes" id="UP000887577"/>
    </source>
</evidence>
<evidence type="ECO:0000313" key="13">
    <source>
        <dbReference type="WBParaSite" id="PSU_v2.g2045.t1"/>
    </source>
</evidence>
<evidence type="ECO:0000256" key="6">
    <source>
        <dbReference type="ARBA" id="ARBA00022801"/>
    </source>
</evidence>
<keyword evidence="6" id="KW-0378">Hydrolase</keyword>
<dbReference type="Proteomes" id="UP000887577">
    <property type="component" value="Unplaced"/>
</dbReference>
<comment type="cofactor">
    <cofactor evidence="1">
        <name>Mn(2+)</name>
        <dbReference type="ChEBI" id="CHEBI:29035"/>
    </cofactor>
</comment>
<evidence type="ECO:0000259" key="11">
    <source>
        <dbReference type="Pfam" id="PF00149"/>
    </source>
</evidence>
<keyword evidence="9" id="KW-0464">Manganese</keyword>
<evidence type="ECO:0000256" key="1">
    <source>
        <dbReference type="ARBA" id="ARBA00001936"/>
    </source>
</evidence>
<feature type="transmembrane region" description="Helical" evidence="10">
    <location>
        <begin position="12"/>
        <end position="33"/>
    </location>
</feature>
<dbReference type="InterPro" id="IPR033308">
    <property type="entry name" value="PGAP5/Cdc1/Ted1"/>
</dbReference>
<evidence type="ECO:0000256" key="4">
    <source>
        <dbReference type="ARBA" id="ARBA00022692"/>
    </source>
</evidence>
<dbReference type="PANTHER" id="PTHR13315">
    <property type="entry name" value="METALLO PHOSPHOESTERASE RELATED"/>
    <property type="match status" value="1"/>
</dbReference>
<keyword evidence="4 10" id="KW-0812">Transmembrane</keyword>
<keyword evidence="7 10" id="KW-1133">Transmembrane helix</keyword>
<dbReference type="Pfam" id="PF00149">
    <property type="entry name" value="Metallophos"/>
    <property type="match status" value="1"/>
</dbReference>
<dbReference type="Gene3D" id="3.60.21.10">
    <property type="match status" value="1"/>
</dbReference>
<dbReference type="InterPro" id="IPR029052">
    <property type="entry name" value="Metallo-depent_PP-like"/>
</dbReference>
<keyword evidence="5" id="KW-0479">Metal-binding</keyword>
<evidence type="ECO:0000256" key="9">
    <source>
        <dbReference type="ARBA" id="ARBA00023211"/>
    </source>
</evidence>